<organism evidence="2 3">
    <name type="scientific">Panicum virgatum</name>
    <name type="common">Blackwell switchgrass</name>
    <dbReference type="NCBI Taxonomy" id="38727"/>
    <lineage>
        <taxon>Eukaryota</taxon>
        <taxon>Viridiplantae</taxon>
        <taxon>Streptophyta</taxon>
        <taxon>Embryophyta</taxon>
        <taxon>Tracheophyta</taxon>
        <taxon>Spermatophyta</taxon>
        <taxon>Magnoliopsida</taxon>
        <taxon>Liliopsida</taxon>
        <taxon>Poales</taxon>
        <taxon>Poaceae</taxon>
        <taxon>PACMAD clade</taxon>
        <taxon>Panicoideae</taxon>
        <taxon>Panicodae</taxon>
        <taxon>Paniceae</taxon>
        <taxon>Panicinae</taxon>
        <taxon>Panicum</taxon>
        <taxon>Panicum sect. Hiantes</taxon>
    </lineage>
</organism>
<accession>A0A8T0SH26</accession>
<dbReference type="AlphaFoldDB" id="A0A8T0SH26"/>
<feature type="region of interest" description="Disordered" evidence="1">
    <location>
        <begin position="1"/>
        <end position="65"/>
    </location>
</feature>
<dbReference type="EMBL" id="CM029045">
    <property type="protein sequence ID" value="KAG2595906.1"/>
    <property type="molecule type" value="Genomic_DNA"/>
</dbReference>
<comment type="caution">
    <text evidence="2">The sequence shown here is derived from an EMBL/GenBank/DDBJ whole genome shotgun (WGS) entry which is preliminary data.</text>
</comment>
<evidence type="ECO:0000313" key="3">
    <source>
        <dbReference type="Proteomes" id="UP000823388"/>
    </source>
</evidence>
<gene>
    <name evidence="2" type="ORF">PVAP13_5KG117887</name>
</gene>
<evidence type="ECO:0000256" key="1">
    <source>
        <dbReference type="SAM" id="MobiDB-lite"/>
    </source>
</evidence>
<protein>
    <submittedName>
        <fullName evidence="2">Uncharacterized protein</fullName>
    </submittedName>
</protein>
<feature type="compositionally biased region" description="Low complexity" evidence="1">
    <location>
        <begin position="37"/>
        <end position="57"/>
    </location>
</feature>
<feature type="compositionally biased region" description="Basic residues" evidence="1">
    <location>
        <begin position="21"/>
        <end position="36"/>
    </location>
</feature>
<keyword evidence="3" id="KW-1185">Reference proteome</keyword>
<sequence length="109" mass="11734">MSSGHEATGAAARARREAAGRRRGAARAYRRRRHGNGRAAVAQVQGRSDGAGAAMGRRSGRARARGQHCTRVCRRAWEGEIPSGATRHCCLARDAGWRGGYRGEQYGIC</sequence>
<proteinExistence type="predicted"/>
<name>A0A8T0SH26_PANVG</name>
<dbReference type="Proteomes" id="UP000823388">
    <property type="component" value="Chromosome 5K"/>
</dbReference>
<evidence type="ECO:0000313" key="2">
    <source>
        <dbReference type="EMBL" id="KAG2595906.1"/>
    </source>
</evidence>
<reference evidence="2" key="1">
    <citation type="submission" date="2020-05" db="EMBL/GenBank/DDBJ databases">
        <title>WGS assembly of Panicum virgatum.</title>
        <authorList>
            <person name="Lovell J.T."/>
            <person name="Jenkins J."/>
            <person name="Shu S."/>
            <person name="Juenger T.E."/>
            <person name="Schmutz J."/>
        </authorList>
    </citation>
    <scope>NUCLEOTIDE SEQUENCE</scope>
    <source>
        <strain evidence="2">AP13</strain>
    </source>
</reference>